<feature type="compositionally biased region" description="Basic and acidic residues" evidence="1">
    <location>
        <begin position="91"/>
        <end position="100"/>
    </location>
</feature>
<reference evidence="2" key="1">
    <citation type="submission" date="2020-03" db="EMBL/GenBank/DDBJ databases">
        <authorList>
            <person name="Weist P."/>
        </authorList>
    </citation>
    <scope>NUCLEOTIDE SEQUENCE</scope>
</reference>
<dbReference type="Proteomes" id="UP001153269">
    <property type="component" value="Unassembled WGS sequence"/>
</dbReference>
<comment type="caution">
    <text evidence="2">The sequence shown here is derived from an EMBL/GenBank/DDBJ whole genome shotgun (WGS) entry which is preliminary data.</text>
</comment>
<evidence type="ECO:0000313" key="3">
    <source>
        <dbReference type="Proteomes" id="UP001153269"/>
    </source>
</evidence>
<dbReference type="AlphaFoldDB" id="A0A9N7V1J4"/>
<protein>
    <submittedName>
        <fullName evidence="2">Uncharacterized protein</fullName>
    </submittedName>
</protein>
<evidence type="ECO:0000313" key="2">
    <source>
        <dbReference type="EMBL" id="CAB1443734.1"/>
    </source>
</evidence>
<gene>
    <name evidence="2" type="ORF">PLEPLA_LOCUS31450</name>
</gene>
<feature type="compositionally biased region" description="Polar residues" evidence="1">
    <location>
        <begin position="114"/>
        <end position="133"/>
    </location>
</feature>
<evidence type="ECO:0000256" key="1">
    <source>
        <dbReference type="SAM" id="MobiDB-lite"/>
    </source>
</evidence>
<keyword evidence="3" id="KW-1185">Reference proteome</keyword>
<accession>A0A9N7V1J4</accession>
<proteinExistence type="predicted"/>
<sequence length="161" mass="17286">MSGDEAWALRRADTGGQAVSLPTADIWKSVTPARHQTPLSLRGGSHYPAPNSHSGPTRRQRSENAPPCSSSSLPVKGPEQSGTSALLQPLEPKKGKESLRQSDLLGMEGGQGEFSDTNDLHQVQSQLRQNSDLMQPPVIGRGDGVNFKHRSCARGDHLTTN</sequence>
<organism evidence="2 3">
    <name type="scientific">Pleuronectes platessa</name>
    <name type="common">European plaice</name>
    <dbReference type="NCBI Taxonomy" id="8262"/>
    <lineage>
        <taxon>Eukaryota</taxon>
        <taxon>Metazoa</taxon>
        <taxon>Chordata</taxon>
        <taxon>Craniata</taxon>
        <taxon>Vertebrata</taxon>
        <taxon>Euteleostomi</taxon>
        <taxon>Actinopterygii</taxon>
        <taxon>Neopterygii</taxon>
        <taxon>Teleostei</taxon>
        <taxon>Neoteleostei</taxon>
        <taxon>Acanthomorphata</taxon>
        <taxon>Carangaria</taxon>
        <taxon>Pleuronectiformes</taxon>
        <taxon>Pleuronectoidei</taxon>
        <taxon>Pleuronectidae</taxon>
        <taxon>Pleuronectes</taxon>
    </lineage>
</organism>
<feature type="region of interest" description="Disordered" evidence="1">
    <location>
        <begin position="1"/>
        <end position="161"/>
    </location>
</feature>
<dbReference type="EMBL" id="CADEAL010003179">
    <property type="protein sequence ID" value="CAB1443734.1"/>
    <property type="molecule type" value="Genomic_DNA"/>
</dbReference>
<name>A0A9N7V1J4_PLEPL</name>